<dbReference type="InterPro" id="IPR020846">
    <property type="entry name" value="MFS_dom"/>
</dbReference>
<sequence length="382" mass="40830">MLGHFATDISHGSLPIILAYMYQAGKLDSYSAVAMLMMANTILNAVVQPFAGNLADSKPRPYLMSLGIALSFSGVMFIGLVENQILLYSLVCLNGLGSAIFHPAGGKMANTFGKAKLGKSMSIFSVGGNAGMAAGPFYFTGLYILFGLNATLAMCVPGLIMIIIYTLKNRYYVVACRQEQKKVAKAKAESNEKENIKGFIILVCVLFLRSAGWFSFMAFLSLYYMHNLNISDELATLLNGMVCLCGAIATYFGGTISDRIGFNKMVTVSSLLSVPFIVSFTFTTSPMLATLLLVPFSVLFFTGMSPTVVIGQKFLCHHVGMATGFTIGLSMSFGGLVAPLVGKLGDAFGIEYVMYAVAAFISTAAITTLIIPKIPASASENH</sequence>
<name>A0A1T4V9H0_9GAMM</name>
<protein>
    <submittedName>
        <fullName evidence="6">MFS transporter, FSR family, fosmidomycin resistance protein</fullName>
    </submittedName>
</protein>
<keyword evidence="3 4" id="KW-0472">Membrane</keyword>
<dbReference type="PANTHER" id="PTHR43129:SF1">
    <property type="entry name" value="FOSMIDOMYCIN RESISTANCE PROTEIN"/>
    <property type="match status" value="1"/>
</dbReference>
<evidence type="ECO:0000256" key="2">
    <source>
        <dbReference type="ARBA" id="ARBA00022989"/>
    </source>
</evidence>
<evidence type="ECO:0000313" key="7">
    <source>
        <dbReference type="Proteomes" id="UP000242432"/>
    </source>
</evidence>
<reference evidence="7" key="1">
    <citation type="submission" date="2017-02" db="EMBL/GenBank/DDBJ databases">
        <authorList>
            <person name="Varghese N."/>
            <person name="Submissions S."/>
        </authorList>
    </citation>
    <scope>NUCLEOTIDE SEQUENCE [LARGE SCALE GENOMIC DNA]</scope>
    <source>
        <strain evidence="7">DSM 3072</strain>
    </source>
</reference>
<keyword evidence="1 4" id="KW-0812">Transmembrane</keyword>
<dbReference type="GO" id="GO:0005886">
    <property type="term" value="C:plasma membrane"/>
    <property type="evidence" value="ECO:0007669"/>
    <property type="project" value="TreeGrafter"/>
</dbReference>
<evidence type="ECO:0000256" key="4">
    <source>
        <dbReference type="SAM" id="Phobius"/>
    </source>
</evidence>
<dbReference type="GO" id="GO:0022857">
    <property type="term" value="F:transmembrane transporter activity"/>
    <property type="evidence" value="ECO:0007669"/>
    <property type="project" value="InterPro"/>
</dbReference>
<evidence type="ECO:0000313" key="6">
    <source>
        <dbReference type="EMBL" id="SKA61604.1"/>
    </source>
</evidence>
<feature type="transmembrane region" description="Helical" evidence="4">
    <location>
        <begin position="30"/>
        <end position="50"/>
    </location>
</feature>
<dbReference type="Proteomes" id="UP000242432">
    <property type="component" value="Unassembled WGS sequence"/>
</dbReference>
<dbReference type="STRING" id="83771.SAMN02910357_01314"/>
<feature type="transmembrane region" description="Helical" evidence="4">
    <location>
        <begin position="62"/>
        <end position="80"/>
    </location>
</feature>
<dbReference type="PROSITE" id="PS50850">
    <property type="entry name" value="MFS"/>
    <property type="match status" value="1"/>
</dbReference>
<evidence type="ECO:0000256" key="3">
    <source>
        <dbReference type="ARBA" id="ARBA00023136"/>
    </source>
</evidence>
<dbReference type="PANTHER" id="PTHR43129">
    <property type="entry name" value="FOSMIDOMYCIN RESISTANCE PROTEIN"/>
    <property type="match status" value="1"/>
</dbReference>
<organism evidence="6 7">
    <name type="scientific">Succinivibrio dextrinosolvens DSM 3072</name>
    <dbReference type="NCBI Taxonomy" id="1123324"/>
    <lineage>
        <taxon>Bacteria</taxon>
        <taxon>Pseudomonadati</taxon>
        <taxon>Pseudomonadota</taxon>
        <taxon>Gammaproteobacteria</taxon>
        <taxon>Aeromonadales</taxon>
        <taxon>Succinivibrionaceae</taxon>
        <taxon>Succinivibrio</taxon>
    </lineage>
</organism>
<dbReference type="EMBL" id="FUXX01000015">
    <property type="protein sequence ID" value="SKA61604.1"/>
    <property type="molecule type" value="Genomic_DNA"/>
</dbReference>
<evidence type="ECO:0000256" key="1">
    <source>
        <dbReference type="ARBA" id="ARBA00022692"/>
    </source>
</evidence>
<feature type="transmembrane region" description="Helical" evidence="4">
    <location>
        <begin position="86"/>
        <end position="105"/>
    </location>
</feature>
<feature type="transmembrane region" description="Helical" evidence="4">
    <location>
        <begin position="199"/>
        <end position="222"/>
    </location>
</feature>
<dbReference type="InterPro" id="IPR011701">
    <property type="entry name" value="MFS"/>
</dbReference>
<feature type="domain" description="Major facilitator superfamily (MFS) profile" evidence="5">
    <location>
        <begin position="1"/>
        <end position="376"/>
    </location>
</feature>
<dbReference type="AlphaFoldDB" id="A0A1T4V9H0"/>
<dbReference type="Gene3D" id="1.20.1250.20">
    <property type="entry name" value="MFS general substrate transporter like domains"/>
    <property type="match status" value="2"/>
</dbReference>
<feature type="transmembrane region" description="Helical" evidence="4">
    <location>
        <begin position="288"/>
        <end position="310"/>
    </location>
</feature>
<accession>A0A1T4V9H0</accession>
<feature type="transmembrane region" description="Helical" evidence="4">
    <location>
        <begin position="144"/>
        <end position="167"/>
    </location>
</feature>
<gene>
    <name evidence="6" type="ORF">SAMN02745213_01109</name>
</gene>
<dbReference type="Pfam" id="PF07690">
    <property type="entry name" value="MFS_1"/>
    <property type="match status" value="1"/>
</dbReference>
<dbReference type="RefSeq" id="WP_143675606.1">
    <property type="nucleotide sequence ID" value="NZ_FUXX01000015.1"/>
</dbReference>
<feature type="transmembrane region" description="Helical" evidence="4">
    <location>
        <begin position="322"/>
        <end position="340"/>
    </location>
</feature>
<feature type="transmembrane region" description="Helical" evidence="4">
    <location>
        <begin position="352"/>
        <end position="371"/>
    </location>
</feature>
<dbReference type="InterPro" id="IPR036259">
    <property type="entry name" value="MFS_trans_sf"/>
</dbReference>
<keyword evidence="2 4" id="KW-1133">Transmembrane helix</keyword>
<dbReference type="CDD" id="cd17478">
    <property type="entry name" value="MFS_FsR"/>
    <property type="match status" value="1"/>
</dbReference>
<dbReference type="SUPFAM" id="SSF103473">
    <property type="entry name" value="MFS general substrate transporter"/>
    <property type="match status" value="1"/>
</dbReference>
<keyword evidence="7" id="KW-1185">Reference proteome</keyword>
<proteinExistence type="predicted"/>
<feature type="transmembrane region" description="Helical" evidence="4">
    <location>
        <begin position="234"/>
        <end position="253"/>
    </location>
</feature>
<evidence type="ECO:0000259" key="5">
    <source>
        <dbReference type="PROSITE" id="PS50850"/>
    </source>
</evidence>